<dbReference type="AlphaFoldDB" id="A0A7J8TCF7"/>
<proteinExistence type="predicted"/>
<name>A0A7J8TCF7_GOSDV</name>
<reference evidence="1 2" key="1">
    <citation type="journal article" date="2019" name="Genome Biol. Evol.">
        <title>Insights into the evolution of the New World diploid cottons (Gossypium, subgenus Houzingenia) based on genome sequencing.</title>
        <authorList>
            <person name="Grover C.E."/>
            <person name="Arick M.A. 2nd"/>
            <person name="Thrash A."/>
            <person name="Conover J.L."/>
            <person name="Sanders W.S."/>
            <person name="Peterson D.G."/>
            <person name="Frelichowski J.E."/>
            <person name="Scheffler J.A."/>
            <person name="Scheffler B.E."/>
            <person name="Wendel J.F."/>
        </authorList>
    </citation>
    <scope>NUCLEOTIDE SEQUENCE [LARGE SCALE GENOMIC DNA]</scope>
    <source>
        <strain evidence="1">27</strain>
        <tissue evidence="1">Leaf</tissue>
    </source>
</reference>
<dbReference type="EMBL" id="JABFAC010243333">
    <property type="protein sequence ID" value="MBA0635828.1"/>
    <property type="molecule type" value="Genomic_DNA"/>
</dbReference>
<dbReference type="Proteomes" id="UP000593561">
    <property type="component" value="Unassembled WGS sequence"/>
</dbReference>
<keyword evidence="2" id="KW-1185">Reference proteome</keyword>
<sequence>MAGLDHAVKFLCCMKALDLEMPLIMTLLKDLLNLCGLMVTHAF</sequence>
<organism evidence="1 2">
    <name type="scientific">Gossypium davidsonii</name>
    <name type="common">Davidson's cotton</name>
    <name type="synonym">Gossypium klotzschianum subsp. davidsonii</name>
    <dbReference type="NCBI Taxonomy" id="34287"/>
    <lineage>
        <taxon>Eukaryota</taxon>
        <taxon>Viridiplantae</taxon>
        <taxon>Streptophyta</taxon>
        <taxon>Embryophyta</taxon>
        <taxon>Tracheophyta</taxon>
        <taxon>Spermatophyta</taxon>
        <taxon>Magnoliopsida</taxon>
        <taxon>eudicotyledons</taxon>
        <taxon>Gunneridae</taxon>
        <taxon>Pentapetalae</taxon>
        <taxon>rosids</taxon>
        <taxon>malvids</taxon>
        <taxon>Malvales</taxon>
        <taxon>Malvaceae</taxon>
        <taxon>Malvoideae</taxon>
        <taxon>Gossypium</taxon>
    </lineage>
</organism>
<accession>A0A7J8TCF7</accession>
<evidence type="ECO:0000313" key="2">
    <source>
        <dbReference type="Proteomes" id="UP000593561"/>
    </source>
</evidence>
<evidence type="ECO:0000313" key="1">
    <source>
        <dbReference type="EMBL" id="MBA0635828.1"/>
    </source>
</evidence>
<feature type="non-terminal residue" evidence="1">
    <location>
        <position position="43"/>
    </location>
</feature>
<gene>
    <name evidence="1" type="ORF">Godav_022343</name>
</gene>
<protein>
    <submittedName>
        <fullName evidence="1">Uncharacterized protein</fullName>
    </submittedName>
</protein>
<comment type="caution">
    <text evidence="1">The sequence shown here is derived from an EMBL/GenBank/DDBJ whole genome shotgun (WGS) entry which is preliminary data.</text>
</comment>